<comment type="caution">
    <text evidence="1">The sequence shown here is derived from an EMBL/GenBank/DDBJ whole genome shotgun (WGS) entry which is preliminary data.</text>
</comment>
<dbReference type="Pfam" id="PF10098">
    <property type="entry name" value="DUF2336"/>
    <property type="match status" value="1"/>
</dbReference>
<protein>
    <recommendedName>
        <fullName evidence="3">DUF2336 domain-containing protein</fullName>
    </recommendedName>
</protein>
<dbReference type="EMBL" id="JAASQP010000001">
    <property type="protein sequence ID" value="NIJ24581.1"/>
    <property type="molecule type" value="Genomic_DNA"/>
</dbReference>
<dbReference type="InterPro" id="IPR019285">
    <property type="entry name" value="DUF2336"/>
</dbReference>
<evidence type="ECO:0008006" key="3">
    <source>
        <dbReference type="Google" id="ProtNLM"/>
    </source>
</evidence>
<name>A0ABX0U5C2_9SPHN</name>
<dbReference type="Proteomes" id="UP000788153">
    <property type="component" value="Unassembled WGS sequence"/>
</dbReference>
<reference evidence="1 2" key="1">
    <citation type="submission" date="2020-03" db="EMBL/GenBank/DDBJ databases">
        <title>Genomic Encyclopedia of Type Strains, Phase IV (KMG-IV): sequencing the most valuable type-strain genomes for metagenomic binning, comparative biology and taxonomic classification.</title>
        <authorList>
            <person name="Goeker M."/>
        </authorList>
    </citation>
    <scope>NUCLEOTIDE SEQUENCE [LARGE SCALE GENOMIC DNA]</scope>
    <source>
        <strain evidence="1 2">DSM 22753</strain>
    </source>
</reference>
<organism evidence="1 2">
    <name type="scientific">Sphingomonas japonica</name>
    <dbReference type="NCBI Taxonomy" id="511662"/>
    <lineage>
        <taxon>Bacteria</taxon>
        <taxon>Pseudomonadati</taxon>
        <taxon>Pseudomonadota</taxon>
        <taxon>Alphaproteobacteria</taxon>
        <taxon>Sphingomonadales</taxon>
        <taxon>Sphingomonadaceae</taxon>
        <taxon>Sphingomonas</taxon>
    </lineage>
</organism>
<accession>A0ABX0U5C2</accession>
<sequence length="370" mass="39723">MSLDPVDPPGGAPYSAETLLAAAAAASMRVRGRSADAAHDLFRAEQDRIDDAVRAAFGLQLARIVDTVATELMAYAGRSLAAAGHPELAMALTAGDRPYDLLVAHELLGDADLIEQLLGRIEIDAIADRLQGAADDDPERPSLLARMVEHPDRVVGNAARALLAADSRRRDAQEGYPIAHSDLSAECQHRLTWQIAAVLRGRGAHADRSELAALDSALADAVRRSLRAYDEGDRIETAAMRMATALDPAPAELGTLLLEALGDRRIALFIAFVARALGSDYAAVRALVLDRDGDRLWVALRALNLPRTTLAQIGFVLSEADPRRDLDRFVDRLDPAMLLSPDDARAALMILRADPVYRDAVAAMAQGRGV</sequence>
<evidence type="ECO:0000313" key="1">
    <source>
        <dbReference type="EMBL" id="NIJ24581.1"/>
    </source>
</evidence>
<proteinExistence type="predicted"/>
<dbReference type="RefSeq" id="WP_140046925.1">
    <property type="nucleotide sequence ID" value="NZ_BAAAEV010000001.1"/>
</dbReference>
<gene>
    <name evidence="1" type="ORF">FHT01_002123</name>
</gene>
<keyword evidence="2" id="KW-1185">Reference proteome</keyword>
<evidence type="ECO:0000313" key="2">
    <source>
        <dbReference type="Proteomes" id="UP000788153"/>
    </source>
</evidence>